<feature type="transmembrane region" description="Helical" evidence="1">
    <location>
        <begin position="39"/>
        <end position="59"/>
    </location>
</feature>
<keyword evidence="1" id="KW-1133">Transmembrane helix</keyword>
<keyword evidence="1" id="KW-0472">Membrane</keyword>
<reference evidence="3" key="1">
    <citation type="submission" date="2021-01" db="EMBL/GenBank/DDBJ databases">
        <authorList>
            <person name="Corre E."/>
            <person name="Pelletier E."/>
            <person name="Niang G."/>
            <person name="Scheremetjew M."/>
            <person name="Finn R."/>
            <person name="Kale V."/>
            <person name="Holt S."/>
            <person name="Cochrane G."/>
            <person name="Meng A."/>
            <person name="Brown T."/>
            <person name="Cohen L."/>
        </authorList>
    </citation>
    <scope>NUCLEOTIDE SEQUENCE</scope>
    <source>
        <strain evidence="3">CCAP 1951/1</strain>
    </source>
</reference>
<dbReference type="EMBL" id="HBGF01033161">
    <property type="protein sequence ID" value="CAD9130484.1"/>
    <property type="molecule type" value="Transcribed_RNA"/>
</dbReference>
<protein>
    <submittedName>
        <fullName evidence="3">Uncharacterized protein</fullName>
    </submittedName>
</protein>
<sequence>MFRAVARRSPLSVSSSSAIRAYTDYAKHDYPHLKPVTGGVYAVCAAFWLVFFAWGSVFWEGNREWKRQVGASWARRLPKGYVWADELPQEPIKNIYKNLPVGVEE</sequence>
<dbReference type="EMBL" id="HBGF01033162">
    <property type="protein sequence ID" value="CAD9130485.1"/>
    <property type="molecule type" value="Transcribed_RNA"/>
</dbReference>
<proteinExistence type="predicted"/>
<name>A0A6U4U636_NEODS</name>
<evidence type="ECO:0000256" key="1">
    <source>
        <dbReference type="SAM" id="Phobius"/>
    </source>
</evidence>
<evidence type="ECO:0000313" key="3">
    <source>
        <dbReference type="EMBL" id="CAD9130485.1"/>
    </source>
</evidence>
<evidence type="ECO:0000313" key="2">
    <source>
        <dbReference type="EMBL" id="CAD9130484.1"/>
    </source>
</evidence>
<organism evidence="3">
    <name type="scientific">Neobodo designis</name>
    <name type="common">Flagellated protozoan</name>
    <name type="synonym">Bodo designis</name>
    <dbReference type="NCBI Taxonomy" id="312471"/>
    <lineage>
        <taxon>Eukaryota</taxon>
        <taxon>Discoba</taxon>
        <taxon>Euglenozoa</taxon>
        <taxon>Kinetoplastea</taxon>
        <taxon>Metakinetoplastina</taxon>
        <taxon>Neobodonida</taxon>
        <taxon>Neobodo</taxon>
    </lineage>
</organism>
<dbReference type="AlphaFoldDB" id="A0A6U4U636"/>
<gene>
    <name evidence="2" type="ORF">NDES1114_LOCUS22201</name>
    <name evidence="3" type="ORF">NDES1114_LOCUS22202</name>
</gene>
<accession>A0A6U4U636</accession>
<keyword evidence="1" id="KW-0812">Transmembrane</keyword>